<keyword evidence="2" id="KW-1185">Reference proteome</keyword>
<evidence type="ECO:0000313" key="2">
    <source>
        <dbReference type="Proteomes" id="UP000828390"/>
    </source>
</evidence>
<accession>A0A9D4EH50</accession>
<dbReference type="EMBL" id="JAIWYP010000008">
    <property type="protein sequence ID" value="KAH3779233.1"/>
    <property type="molecule type" value="Genomic_DNA"/>
</dbReference>
<gene>
    <name evidence="1" type="ORF">DPMN_157033</name>
</gene>
<sequence>MNVVKQKQLCFNCFGKHRITECKSNGRCQNCHRKHHTSICKELQRKPEVESPQPEAAVFFSSTKRSNADVILKTAIAPVSSSHTTTDAAILVDEGEQRSFITRKLADDLQLESDGIETLSLTGFGGSTGV</sequence>
<comment type="caution">
    <text evidence="1">The sequence shown here is derived from an EMBL/GenBank/DDBJ whole genome shotgun (WGS) entry which is preliminary data.</text>
</comment>
<dbReference type="AlphaFoldDB" id="A0A9D4EH50"/>
<reference evidence="1" key="1">
    <citation type="journal article" date="2019" name="bioRxiv">
        <title>The Genome of the Zebra Mussel, Dreissena polymorpha: A Resource for Invasive Species Research.</title>
        <authorList>
            <person name="McCartney M.A."/>
            <person name="Auch B."/>
            <person name="Kono T."/>
            <person name="Mallez S."/>
            <person name="Zhang Y."/>
            <person name="Obille A."/>
            <person name="Becker A."/>
            <person name="Abrahante J.E."/>
            <person name="Garbe J."/>
            <person name="Badalamenti J.P."/>
            <person name="Herman A."/>
            <person name="Mangelson H."/>
            <person name="Liachko I."/>
            <person name="Sullivan S."/>
            <person name="Sone E.D."/>
            <person name="Koren S."/>
            <person name="Silverstein K.A.T."/>
            <person name="Beckman K.B."/>
            <person name="Gohl D.M."/>
        </authorList>
    </citation>
    <scope>NUCLEOTIDE SEQUENCE</scope>
    <source>
        <strain evidence="1">Duluth1</strain>
        <tissue evidence="1">Whole animal</tissue>
    </source>
</reference>
<reference evidence="1" key="2">
    <citation type="submission" date="2020-11" db="EMBL/GenBank/DDBJ databases">
        <authorList>
            <person name="McCartney M.A."/>
            <person name="Auch B."/>
            <person name="Kono T."/>
            <person name="Mallez S."/>
            <person name="Becker A."/>
            <person name="Gohl D.M."/>
            <person name="Silverstein K.A.T."/>
            <person name="Koren S."/>
            <person name="Bechman K.B."/>
            <person name="Herman A."/>
            <person name="Abrahante J.E."/>
            <person name="Garbe J."/>
        </authorList>
    </citation>
    <scope>NUCLEOTIDE SEQUENCE</scope>
    <source>
        <strain evidence="1">Duluth1</strain>
        <tissue evidence="1">Whole animal</tissue>
    </source>
</reference>
<organism evidence="1 2">
    <name type="scientific">Dreissena polymorpha</name>
    <name type="common">Zebra mussel</name>
    <name type="synonym">Mytilus polymorpha</name>
    <dbReference type="NCBI Taxonomy" id="45954"/>
    <lineage>
        <taxon>Eukaryota</taxon>
        <taxon>Metazoa</taxon>
        <taxon>Spiralia</taxon>
        <taxon>Lophotrochozoa</taxon>
        <taxon>Mollusca</taxon>
        <taxon>Bivalvia</taxon>
        <taxon>Autobranchia</taxon>
        <taxon>Heteroconchia</taxon>
        <taxon>Euheterodonta</taxon>
        <taxon>Imparidentia</taxon>
        <taxon>Neoheterodontei</taxon>
        <taxon>Myida</taxon>
        <taxon>Dreissenoidea</taxon>
        <taxon>Dreissenidae</taxon>
        <taxon>Dreissena</taxon>
    </lineage>
</organism>
<name>A0A9D4EH50_DREPO</name>
<proteinExistence type="predicted"/>
<protein>
    <recommendedName>
        <fullName evidence="3">Peptidase aspartic putative domain-containing protein</fullName>
    </recommendedName>
</protein>
<evidence type="ECO:0008006" key="3">
    <source>
        <dbReference type="Google" id="ProtNLM"/>
    </source>
</evidence>
<evidence type="ECO:0000313" key="1">
    <source>
        <dbReference type="EMBL" id="KAH3779233.1"/>
    </source>
</evidence>
<dbReference type="Proteomes" id="UP000828390">
    <property type="component" value="Unassembled WGS sequence"/>
</dbReference>